<proteinExistence type="predicted"/>
<protein>
    <submittedName>
        <fullName evidence="1">Uncharacterized protein</fullName>
    </submittedName>
</protein>
<reference evidence="1 2" key="1">
    <citation type="submission" date="2016-03" db="EMBL/GenBank/DDBJ databases">
        <title>Comparative genomics of Rickettsiella.</title>
        <authorList>
            <person name="Chandler C."/>
            <person name="Wang Y."/>
        </authorList>
    </citation>
    <scope>NUCLEOTIDE SEQUENCE [LARGE SCALE GENOMIC DNA]</scope>
    <source>
        <strain evidence="1 2">RCFS May 2013</strain>
    </source>
</reference>
<comment type="caution">
    <text evidence="1">The sequence shown here is derived from an EMBL/GenBank/DDBJ whole genome shotgun (WGS) entry which is preliminary data.</text>
</comment>
<dbReference type="STRING" id="1225476.A1D18_00395"/>
<dbReference type="Proteomes" id="UP000183924">
    <property type="component" value="Unassembled WGS sequence"/>
</dbReference>
<dbReference type="AlphaFoldDB" id="A0A1J8NQQ2"/>
<organism evidence="1 2">
    <name type="scientific">Candidatus Rickettsiella isopodorum</name>
    <dbReference type="NCBI Taxonomy" id="1225476"/>
    <lineage>
        <taxon>Bacteria</taxon>
        <taxon>Pseudomonadati</taxon>
        <taxon>Pseudomonadota</taxon>
        <taxon>Gammaproteobacteria</taxon>
        <taxon>Legionellales</taxon>
        <taxon>Coxiellaceae</taxon>
        <taxon>Rickettsiella</taxon>
    </lineage>
</organism>
<dbReference type="EMBL" id="LUKY01000025">
    <property type="protein sequence ID" value="OIZ96310.1"/>
    <property type="molecule type" value="Genomic_DNA"/>
</dbReference>
<evidence type="ECO:0000313" key="2">
    <source>
        <dbReference type="Proteomes" id="UP000183924"/>
    </source>
</evidence>
<name>A0A1J8NQQ2_9COXI</name>
<dbReference type="RefSeq" id="WP_071661851.1">
    <property type="nucleotide sequence ID" value="NZ_LUKY01000025.1"/>
</dbReference>
<keyword evidence="2" id="KW-1185">Reference proteome</keyword>
<evidence type="ECO:0000313" key="1">
    <source>
        <dbReference type="EMBL" id="OIZ96310.1"/>
    </source>
</evidence>
<sequence length="159" mass="17924">MANLPNLVPHKALGNMTYSGNAKPYMNNKNKPLWDDFHSLIEQAVVHQKASLYTDLNKEMKWALGIAALRENKERVIDAEFGNLNGLVADILETKGSPQSLYKLYEHLVAVLIETHPMHDAHVAYCINHALEKEEDKQACYAAEEAQNKGGFYAEDHSF</sequence>
<gene>
    <name evidence="1" type="ORF">A1D18_00395</name>
</gene>
<accession>A0A1J8NQQ2</accession>
<dbReference type="OrthoDB" id="9857537at2"/>